<evidence type="ECO:0000256" key="3">
    <source>
        <dbReference type="ARBA" id="ARBA00008281"/>
    </source>
</evidence>
<keyword evidence="10" id="KW-0997">Cell inner membrane</keyword>
<keyword evidence="4" id="KW-1003">Cell membrane</keyword>
<dbReference type="OrthoDB" id="5616092at2"/>
<sequence length="178" mass="19527">MAAEQDLKLDDEPSNAEGGKGGKKKLILIILIGLIVVGAAVGATLFFLMGSDDDAADADTGEVAEEVVEEPKGPAQYVILKPEFVISFQVGPRQRYLQLSLQVMTREQVVVDTLALHEPMIRNDIIRIISEQEFDTLRTAEGRRSLQLALTEHLDMLMEREGGVGGVEAVLFTNYVMQ</sequence>
<feature type="transmembrane region" description="Helical" evidence="10">
    <location>
        <begin position="26"/>
        <end position="49"/>
    </location>
</feature>
<dbReference type="GO" id="GO:0009425">
    <property type="term" value="C:bacterial-type flagellum basal body"/>
    <property type="evidence" value="ECO:0007669"/>
    <property type="project" value="InterPro"/>
</dbReference>
<evidence type="ECO:0000313" key="12">
    <source>
        <dbReference type="EMBL" id="ASP40583.1"/>
    </source>
</evidence>
<name>A0A222FQS5_9GAMM</name>
<comment type="subcellular location">
    <subcellularLocation>
        <location evidence="10">Cell inner membrane</location>
    </subcellularLocation>
    <subcellularLocation>
        <location evidence="2">Cell membrane</location>
        <topology evidence="2">Single-pass membrane protein</topology>
    </subcellularLocation>
</comment>
<comment type="similarity">
    <text evidence="3 10">Belongs to the FliL family.</text>
</comment>
<gene>
    <name evidence="12" type="ORF">CHH28_18760</name>
</gene>
<dbReference type="GO" id="GO:0006935">
    <property type="term" value="P:chemotaxis"/>
    <property type="evidence" value="ECO:0007669"/>
    <property type="project" value="UniProtKB-KW"/>
</dbReference>
<evidence type="ECO:0000256" key="7">
    <source>
        <dbReference type="ARBA" id="ARBA00022779"/>
    </source>
</evidence>
<keyword evidence="7 10" id="KW-0283">Flagellar rotation</keyword>
<dbReference type="Proteomes" id="UP000202440">
    <property type="component" value="Chromosome"/>
</dbReference>
<evidence type="ECO:0000313" key="13">
    <source>
        <dbReference type="Proteomes" id="UP000202440"/>
    </source>
</evidence>
<feature type="region of interest" description="Disordered" evidence="11">
    <location>
        <begin position="1"/>
        <end position="21"/>
    </location>
</feature>
<dbReference type="InterPro" id="IPR005503">
    <property type="entry name" value="FliL"/>
</dbReference>
<dbReference type="AlphaFoldDB" id="A0A222FQS5"/>
<keyword evidence="12" id="KW-0282">Flagellum</keyword>
<evidence type="ECO:0000256" key="4">
    <source>
        <dbReference type="ARBA" id="ARBA00022475"/>
    </source>
</evidence>
<keyword evidence="9 10" id="KW-0472">Membrane</keyword>
<comment type="function">
    <text evidence="1 10">Controls the rotational direction of flagella during chemotaxis.</text>
</comment>
<evidence type="ECO:0000256" key="2">
    <source>
        <dbReference type="ARBA" id="ARBA00004162"/>
    </source>
</evidence>
<evidence type="ECO:0000256" key="10">
    <source>
        <dbReference type="RuleBase" id="RU364125"/>
    </source>
</evidence>
<evidence type="ECO:0000256" key="6">
    <source>
        <dbReference type="ARBA" id="ARBA00022692"/>
    </source>
</evidence>
<dbReference type="GO" id="GO:0071978">
    <property type="term" value="P:bacterial-type flagellum-dependent swarming motility"/>
    <property type="evidence" value="ECO:0007669"/>
    <property type="project" value="TreeGrafter"/>
</dbReference>
<evidence type="ECO:0000256" key="5">
    <source>
        <dbReference type="ARBA" id="ARBA00022500"/>
    </source>
</evidence>
<dbReference type="Pfam" id="PF03748">
    <property type="entry name" value="FliL"/>
    <property type="match status" value="1"/>
</dbReference>
<keyword evidence="13" id="KW-1185">Reference proteome</keyword>
<dbReference type="KEGG" id="bsan:CHH28_18760"/>
<dbReference type="EMBL" id="CP022530">
    <property type="protein sequence ID" value="ASP40583.1"/>
    <property type="molecule type" value="Genomic_DNA"/>
</dbReference>
<keyword evidence="8 10" id="KW-1133">Transmembrane helix</keyword>
<evidence type="ECO:0000256" key="1">
    <source>
        <dbReference type="ARBA" id="ARBA00002254"/>
    </source>
</evidence>
<dbReference type="GO" id="GO:0005886">
    <property type="term" value="C:plasma membrane"/>
    <property type="evidence" value="ECO:0007669"/>
    <property type="project" value="UniProtKB-SubCell"/>
</dbReference>
<protein>
    <recommendedName>
        <fullName evidence="10">Flagellar protein FliL</fullName>
    </recommendedName>
</protein>
<dbReference type="RefSeq" id="WP_094061745.1">
    <property type="nucleotide sequence ID" value="NZ_CP022530.1"/>
</dbReference>
<evidence type="ECO:0000256" key="11">
    <source>
        <dbReference type="SAM" id="MobiDB-lite"/>
    </source>
</evidence>
<evidence type="ECO:0000256" key="8">
    <source>
        <dbReference type="ARBA" id="ARBA00022989"/>
    </source>
</evidence>
<accession>A0A222FQS5</accession>
<keyword evidence="6 10" id="KW-0812">Transmembrane</keyword>
<feature type="compositionally biased region" description="Basic and acidic residues" evidence="11">
    <location>
        <begin position="1"/>
        <end position="11"/>
    </location>
</feature>
<reference evidence="12 13" key="1">
    <citation type="submission" date="2017-07" db="EMBL/GenBank/DDBJ databases">
        <title>Annotated genome sequence of Bacterioplanes sanyensis isolated from Red Sea.</title>
        <authorList>
            <person name="Rehman Z.U."/>
        </authorList>
    </citation>
    <scope>NUCLEOTIDE SEQUENCE [LARGE SCALE GENOMIC DNA]</scope>
    <source>
        <strain evidence="12 13">NV9</strain>
    </source>
</reference>
<organism evidence="12 13">
    <name type="scientific">Bacterioplanes sanyensis</name>
    <dbReference type="NCBI Taxonomy" id="1249553"/>
    <lineage>
        <taxon>Bacteria</taxon>
        <taxon>Pseudomonadati</taxon>
        <taxon>Pseudomonadota</taxon>
        <taxon>Gammaproteobacteria</taxon>
        <taxon>Oceanospirillales</taxon>
        <taxon>Oceanospirillaceae</taxon>
        <taxon>Bacterioplanes</taxon>
    </lineage>
</organism>
<dbReference type="PANTHER" id="PTHR35091">
    <property type="entry name" value="FLAGELLAR PROTEIN FLIL"/>
    <property type="match status" value="1"/>
</dbReference>
<proteinExistence type="inferred from homology"/>
<evidence type="ECO:0000256" key="9">
    <source>
        <dbReference type="ARBA" id="ARBA00023136"/>
    </source>
</evidence>
<keyword evidence="12" id="KW-0969">Cilium</keyword>
<keyword evidence="12" id="KW-0966">Cell projection</keyword>
<keyword evidence="5 10" id="KW-0145">Chemotaxis</keyword>
<dbReference type="PANTHER" id="PTHR35091:SF2">
    <property type="entry name" value="FLAGELLAR PROTEIN FLIL"/>
    <property type="match status" value="1"/>
</dbReference>